<dbReference type="Proteomes" id="UP000093309">
    <property type="component" value="Unassembled WGS sequence"/>
</dbReference>
<accession>A0A1C0ZZ85</accession>
<dbReference type="InterPro" id="IPR036388">
    <property type="entry name" value="WH-like_DNA-bd_sf"/>
</dbReference>
<evidence type="ECO:0000256" key="2">
    <source>
        <dbReference type="ARBA" id="ARBA00023125"/>
    </source>
</evidence>
<dbReference type="GO" id="GO:0003677">
    <property type="term" value="F:DNA binding"/>
    <property type="evidence" value="ECO:0007669"/>
    <property type="project" value="UniProtKB-KW"/>
</dbReference>
<dbReference type="AlphaFoldDB" id="A0A1C0ZZ85"/>
<organism evidence="5 6">
    <name type="scientific">Paenibacillus pectinilyticus</name>
    <dbReference type="NCBI Taxonomy" id="512399"/>
    <lineage>
        <taxon>Bacteria</taxon>
        <taxon>Bacillati</taxon>
        <taxon>Bacillota</taxon>
        <taxon>Bacilli</taxon>
        <taxon>Bacillales</taxon>
        <taxon>Paenibacillaceae</taxon>
        <taxon>Paenibacillus</taxon>
    </lineage>
</organism>
<dbReference type="Pfam" id="PF01022">
    <property type="entry name" value="HTH_5"/>
    <property type="match status" value="1"/>
</dbReference>
<dbReference type="InterPro" id="IPR011991">
    <property type="entry name" value="ArsR-like_HTH"/>
</dbReference>
<comment type="caution">
    <text evidence="5">The sequence shown here is derived from an EMBL/GenBank/DDBJ whole genome shotgun (WGS) entry which is preliminary data.</text>
</comment>
<evidence type="ECO:0000256" key="1">
    <source>
        <dbReference type="ARBA" id="ARBA00023015"/>
    </source>
</evidence>
<dbReference type="CDD" id="cd00090">
    <property type="entry name" value="HTH_ARSR"/>
    <property type="match status" value="1"/>
</dbReference>
<reference evidence="6" key="1">
    <citation type="submission" date="2016-05" db="EMBL/GenBank/DDBJ databases">
        <title>Paenibacillus oryzae. sp. nov., isolated from the rice root.</title>
        <authorList>
            <person name="Zhang J."/>
            <person name="Zhang X."/>
        </authorList>
    </citation>
    <scope>NUCLEOTIDE SEQUENCE [LARGE SCALE GENOMIC DNA]</scope>
    <source>
        <strain evidence="6">KCTC13222</strain>
    </source>
</reference>
<dbReference type="RefSeq" id="WP_065853482.1">
    <property type="nucleotide sequence ID" value="NZ_LYPC01000022.1"/>
</dbReference>
<dbReference type="NCBIfam" id="NF033788">
    <property type="entry name" value="HTH_metalloreg"/>
    <property type="match status" value="1"/>
</dbReference>
<keyword evidence="3" id="KW-0804">Transcription</keyword>
<gene>
    <name evidence="5" type="ORF">A8709_17575</name>
</gene>
<evidence type="ECO:0000259" key="4">
    <source>
        <dbReference type="PROSITE" id="PS50987"/>
    </source>
</evidence>
<dbReference type="PANTHER" id="PTHR33154">
    <property type="entry name" value="TRANSCRIPTIONAL REGULATOR, ARSR FAMILY"/>
    <property type="match status" value="1"/>
</dbReference>
<keyword evidence="6" id="KW-1185">Reference proteome</keyword>
<proteinExistence type="predicted"/>
<keyword evidence="2" id="KW-0238">DNA-binding</keyword>
<name>A0A1C0ZZ85_9BACL</name>
<evidence type="ECO:0000313" key="6">
    <source>
        <dbReference type="Proteomes" id="UP000093309"/>
    </source>
</evidence>
<dbReference type="Gene3D" id="1.10.10.10">
    <property type="entry name" value="Winged helix-like DNA-binding domain superfamily/Winged helix DNA-binding domain"/>
    <property type="match status" value="1"/>
</dbReference>
<dbReference type="SMART" id="SM00418">
    <property type="entry name" value="HTH_ARSR"/>
    <property type="match status" value="1"/>
</dbReference>
<sequence length="112" mass="12904">MIDKAIQAITEPRRRDILHLVRDGELTSSAIASHFDVSAPAISQHLKVLEEAGLVVVRRAGTKRFYGIRREGFAELMQYMESFWDDSLLRLKEAAEEEERKQNDANSKHRHD</sequence>
<dbReference type="InterPro" id="IPR001845">
    <property type="entry name" value="HTH_ArsR_DNA-bd_dom"/>
</dbReference>
<keyword evidence="1" id="KW-0805">Transcription regulation</keyword>
<feature type="domain" description="HTH arsR-type" evidence="4">
    <location>
        <begin position="1"/>
        <end position="88"/>
    </location>
</feature>
<evidence type="ECO:0000256" key="3">
    <source>
        <dbReference type="ARBA" id="ARBA00023163"/>
    </source>
</evidence>
<dbReference type="InterPro" id="IPR051081">
    <property type="entry name" value="HTH_MetalResp_TranReg"/>
</dbReference>
<dbReference type="EMBL" id="LYPC01000022">
    <property type="protein sequence ID" value="OCT13420.1"/>
    <property type="molecule type" value="Genomic_DNA"/>
</dbReference>
<dbReference type="SUPFAM" id="SSF46785">
    <property type="entry name" value="Winged helix' DNA-binding domain"/>
    <property type="match status" value="1"/>
</dbReference>
<dbReference type="InterPro" id="IPR036390">
    <property type="entry name" value="WH_DNA-bd_sf"/>
</dbReference>
<dbReference type="GO" id="GO:0003700">
    <property type="term" value="F:DNA-binding transcription factor activity"/>
    <property type="evidence" value="ECO:0007669"/>
    <property type="project" value="InterPro"/>
</dbReference>
<dbReference type="PROSITE" id="PS50987">
    <property type="entry name" value="HTH_ARSR_2"/>
    <property type="match status" value="1"/>
</dbReference>
<dbReference type="PANTHER" id="PTHR33154:SF33">
    <property type="entry name" value="TRANSCRIPTIONAL REPRESSOR SDPR"/>
    <property type="match status" value="1"/>
</dbReference>
<protein>
    <recommendedName>
        <fullName evidence="4">HTH arsR-type domain-containing protein</fullName>
    </recommendedName>
</protein>
<dbReference type="STRING" id="512399.A8709_17575"/>
<evidence type="ECO:0000313" key="5">
    <source>
        <dbReference type="EMBL" id="OCT13420.1"/>
    </source>
</evidence>
<dbReference type="PRINTS" id="PR00778">
    <property type="entry name" value="HTHARSR"/>
</dbReference>